<evidence type="ECO:0000313" key="3">
    <source>
        <dbReference type="Proteomes" id="UP000001064"/>
    </source>
</evidence>
<feature type="signal peptide" evidence="1">
    <location>
        <begin position="1"/>
        <end position="19"/>
    </location>
</feature>
<dbReference type="InParanoid" id="F1A5Q2"/>
<dbReference type="eggNOG" id="ENOG502S6MN">
    <property type="taxonomic scope" value="Eukaryota"/>
</dbReference>
<dbReference type="VEuPathDB" id="AmoebaDB:DICPUDRAFT_160097"/>
<dbReference type="GeneID" id="10510876"/>
<dbReference type="SUPFAM" id="SSF55144">
    <property type="entry name" value="LigT-like"/>
    <property type="match status" value="1"/>
</dbReference>
<dbReference type="OMA" id="QTIPDWV"/>
<organism evidence="2 3">
    <name type="scientific">Dictyostelium purpureum</name>
    <name type="common">Slime mold</name>
    <dbReference type="NCBI Taxonomy" id="5786"/>
    <lineage>
        <taxon>Eukaryota</taxon>
        <taxon>Amoebozoa</taxon>
        <taxon>Evosea</taxon>
        <taxon>Eumycetozoa</taxon>
        <taxon>Dictyostelia</taxon>
        <taxon>Dictyosteliales</taxon>
        <taxon>Dictyosteliaceae</taxon>
        <taxon>Dictyostelium</taxon>
    </lineage>
</organism>
<dbReference type="InterPro" id="IPR009097">
    <property type="entry name" value="Cyclic_Pdiesterase"/>
</dbReference>
<reference evidence="3" key="1">
    <citation type="journal article" date="2011" name="Genome Biol.">
        <title>Comparative genomics of the social amoebae Dictyostelium discoideum and Dictyostelium purpureum.</title>
        <authorList>
            <consortium name="US DOE Joint Genome Institute (JGI-PGF)"/>
            <person name="Sucgang R."/>
            <person name="Kuo A."/>
            <person name="Tian X."/>
            <person name="Salerno W."/>
            <person name="Parikh A."/>
            <person name="Feasley C.L."/>
            <person name="Dalin E."/>
            <person name="Tu H."/>
            <person name="Huang E."/>
            <person name="Barry K."/>
            <person name="Lindquist E."/>
            <person name="Shapiro H."/>
            <person name="Bruce D."/>
            <person name="Schmutz J."/>
            <person name="Salamov A."/>
            <person name="Fey P."/>
            <person name="Gaudet P."/>
            <person name="Anjard C."/>
            <person name="Babu M.M."/>
            <person name="Basu S."/>
            <person name="Bushmanova Y."/>
            <person name="van der Wel H."/>
            <person name="Katoh-Kurasawa M."/>
            <person name="Dinh C."/>
            <person name="Coutinho P.M."/>
            <person name="Saito T."/>
            <person name="Elias M."/>
            <person name="Schaap P."/>
            <person name="Kay R.R."/>
            <person name="Henrissat B."/>
            <person name="Eichinger L."/>
            <person name="Rivero F."/>
            <person name="Putnam N.H."/>
            <person name="West C.M."/>
            <person name="Loomis W.F."/>
            <person name="Chisholm R.L."/>
            <person name="Shaulsky G."/>
            <person name="Strassmann J.E."/>
            <person name="Queller D.C."/>
            <person name="Kuspa A."/>
            <person name="Grigoriev I.V."/>
        </authorList>
    </citation>
    <scope>NUCLEOTIDE SEQUENCE [LARGE SCALE GENOMIC DNA]</scope>
    <source>
        <strain evidence="3">QSDP1</strain>
    </source>
</reference>
<dbReference type="Proteomes" id="UP000001064">
    <property type="component" value="Unassembled WGS sequence"/>
</dbReference>
<keyword evidence="1" id="KW-0732">Signal</keyword>
<keyword evidence="3" id="KW-1185">Reference proteome</keyword>
<gene>
    <name evidence="2" type="ORF">DICPUDRAFT_160097</name>
</gene>
<feature type="chain" id="PRO_5003265647" evidence="1">
    <location>
        <begin position="20"/>
        <end position="229"/>
    </location>
</feature>
<protein>
    <submittedName>
        <fullName evidence="2">Uncharacterized protein</fullName>
    </submittedName>
</protein>
<dbReference type="EMBL" id="GL871623">
    <property type="protein sequence ID" value="EGC28475.1"/>
    <property type="molecule type" value="Genomic_DNA"/>
</dbReference>
<dbReference type="AlphaFoldDB" id="F1A5Q2"/>
<name>F1A5Q2_DICPU</name>
<evidence type="ECO:0000256" key="1">
    <source>
        <dbReference type="SAM" id="SignalP"/>
    </source>
</evidence>
<dbReference type="RefSeq" id="XP_003294996.1">
    <property type="nucleotide sequence ID" value="XM_003294948.1"/>
</dbReference>
<accession>F1A5Q2</accession>
<proteinExistence type="predicted"/>
<dbReference type="PANTHER" id="PTHR38081:SF1">
    <property type="entry name" value="WAP DOMAIN-CONTAINING PROTEIN"/>
    <property type="match status" value="1"/>
</dbReference>
<dbReference type="KEGG" id="dpp:DICPUDRAFT_160097"/>
<sequence>MKLNIIIIFLIFTIISVKSISLDIHLNLDATTNDIAINYNDLLHKYAPNDQVFLGKLSIPHITLYLTDFVEEQIPSLQNELKQIFPLLEQQGKNCLVGMTTILVSGQYGMWEVQNSPCLQFLSDLIVNNTYQYITPNQTIPDWVYQLPEPLRDEKIAMIKKYGSPNVYDQFQPHVTLAWDEVDNLTLAFEQVGVQPTSFYSPSIGIGNTGPYGTVLDNQYGTLNFSTSS</sequence>
<dbReference type="PANTHER" id="PTHR38081">
    <property type="entry name" value="WAP DOMAIN-CONTAINING PROTEIN"/>
    <property type="match status" value="1"/>
</dbReference>
<dbReference type="OrthoDB" id="26379at2759"/>
<evidence type="ECO:0000313" key="2">
    <source>
        <dbReference type="EMBL" id="EGC28475.1"/>
    </source>
</evidence>